<organism evidence="1 2">
    <name type="scientific">Synaphobranchus kaupii</name>
    <name type="common">Kaup's arrowtooth eel</name>
    <dbReference type="NCBI Taxonomy" id="118154"/>
    <lineage>
        <taxon>Eukaryota</taxon>
        <taxon>Metazoa</taxon>
        <taxon>Chordata</taxon>
        <taxon>Craniata</taxon>
        <taxon>Vertebrata</taxon>
        <taxon>Euteleostomi</taxon>
        <taxon>Actinopterygii</taxon>
        <taxon>Neopterygii</taxon>
        <taxon>Teleostei</taxon>
        <taxon>Anguilliformes</taxon>
        <taxon>Synaphobranchidae</taxon>
        <taxon>Synaphobranchus</taxon>
    </lineage>
</organism>
<proteinExistence type="predicted"/>
<dbReference type="Proteomes" id="UP001152622">
    <property type="component" value="Chromosome 9"/>
</dbReference>
<evidence type="ECO:0000313" key="1">
    <source>
        <dbReference type="EMBL" id="KAJ8350250.1"/>
    </source>
</evidence>
<name>A0A9Q1F3D5_SYNKA</name>
<dbReference type="EMBL" id="JAINUF010000009">
    <property type="protein sequence ID" value="KAJ8350250.1"/>
    <property type="molecule type" value="Genomic_DNA"/>
</dbReference>
<gene>
    <name evidence="1" type="ORF">SKAU_G00253800</name>
</gene>
<accession>A0A9Q1F3D5</accession>
<evidence type="ECO:0000313" key="2">
    <source>
        <dbReference type="Proteomes" id="UP001152622"/>
    </source>
</evidence>
<sequence length="94" mass="10860">MYQRKQHELPSGLMVWNPLQIISSLLAEAEQDHDGKLLALTDRCREKHLDVPNPRDAKAVQRLIALLIIPDELMSNLSDECEHLRLRDKDAGWH</sequence>
<reference evidence="1" key="1">
    <citation type="journal article" date="2023" name="Science">
        <title>Genome structures resolve the early diversification of teleost fishes.</title>
        <authorList>
            <person name="Parey E."/>
            <person name="Louis A."/>
            <person name="Montfort J."/>
            <person name="Bouchez O."/>
            <person name="Roques C."/>
            <person name="Iampietro C."/>
            <person name="Lluch J."/>
            <person name="Castinel A."/>
            <person name="Donnadieu C."/>
            <person name="Desvignes T."/>
            <person name="Floi Bucao C."/>
            <person name="Jouanno E."/>
            <person name="Wen M."/>
            <person name="Mejri S."/>
            <person name="Dirks R."/>
            <person name="Jansen H."/>
            <person name="Henkel C."/>
            <person name="Chen W.J."/>
            <person name="Zahm M."/>
            <person name="Cabau C."/>
            <person name="Klopp C."/>
            <person name="Thompson A.W."/>
            <person name="Robinson-Rechavi M."/>
            <person name="Braasch I."/>
            <person name="Lecointre G."/>
            <person name="Bobe J."/>
            <person name="Postlethwait J.H."/>
            <person name="Berthelot C."/>
            <person name="Roest Crollius H."/>
            <person name="Guiguen Y."/>
        </authorList>
    </citation>
    <scope>NUCLEOTIDE SEQUENCE</scope>
    <source>
        <strain evidence="1">WJC10195</strain>
    </source>
</reference>
<protein>
    <submittedName>
        <fullName evidence="1">Uncharacterized protein</fullName>
    </submittedName>
</protein>
<dbReference type="AlphaFoldDB" id="A0A9Q1F3D5"/>
<keyword evidence="2" id="KW-1185">Reference proteome</keyword>
<comment type="caution">
    <text evidence="1">The sequence shown here is derived from an EMBL/GenBank/DDBJ whole genome shotgun (WGS) entry which is preliminary data.</text>
</comment>